<keyword evidence="1" id="KW-1133">Transmembrane helix</keyword>
<protein>
    <submittedName>
        <fullName evidence="2">Uncharacterized protein</fullName>
    </submittedName>
</protein>
<evidence type="ECO:0000256" key="1">
    <source>
        <dbReference type="SAM" id="Phobius"/>
    </source>
</evidence>
<dbReference type="EMBL" id="JACSQL010000011">
    <property type="protein sequence ID" value="MBD7970358.1"/>
    <property type="molecule type" value="Genomic_DNA"/>
</dbReference>
<dbReference type="RefSeq" id="WP_191803358.1">
    <property type="nucleotide sequence ID" value="NZ_JACSQL010000011.1"/>
</dbReference>
<dbReference type="Proteomes" id="UP000608071">
    <property type="component" value="Unassembled WGS sequence"/>
</dbReference>
<name>A0ABR8T3N1_9BACL</name>
<keyword evidence="1" id="KW-0812">Transmembrane</keyword>
<keyword evidence="1" id="KW-0472">Membrane</keyword>
<accession>A0ABR8T3N1</accession>
<organism evidence="2 3">
    <name type="scientific">Paenibacillus gallinarum</name>
    <dbReference type="NCBI Taxonomy" id="2762232"/>
    <lineage>
        <taxon>Bacteria</taxon>
        <taxon>Bacillati</taxon>
        <taxon>Bacillota</taxon>
        <taxon>Bacilli</taxon>
        <taxon>Bacillales</taxon>
        <taxon>Paenibacillaceae</taxon>
        <taxon>Paenibacillus</taxon>
    </lineage>
</organism>
<reference evidence="2 3" key="1">
    <citation type="submission" date="2020-08" db="EMBL/GenBank/DDBJ databases">
        <title>A Genomic Blueprint of the Chicken Gut Microbiome.</title>
        <authorList>
            <person name="Gilroy R."/>
            <person name="Ravi A."/>
            <person name="Getino M."/>
            <person name="Pursley I."/>
            <person name="Horton D.L."/>
            <person name="Alikhan N.-F."/>
            <person name="Baker D."/>
            <person name="Gharbi K."/>
            <person name="Hall N."/>
            <person name="Watson M."/>
            <person name="Adriaenssens E.M."/>
            <person name="Foster-Nyarko E."/>
            <person name="Jarju S."/>
            <person name="Secka A."/>
            <person name="Antonio M."/>
            <person name="Oren A."/>
            <person name="Chaudhuri R."/>
            <person name="La Ragione R.M."/>
            <person name="Hildebrand F."/>
            <person name="Pallen M.J."/>
        </authorList>
    </citation>
    <scope>NUCLEOTIDE SEQUENCE [LARGE SCALE GENOMIC DNA]</scope>
    <source>
        <strain evidence="2 3">Sa2BVA9</strain>
    </source>
</reference>
<sequence>MKKSSLWIYAVLLFVLSFDIWTNNSPQAEGFYTVILRWLDNIKISVVWSVLIFAGFLIWHKDRVHLKEQEKDELKDQMRSRMEMLVMANQQLSEYRMRDLLVDLFRRFVSTQPYVLGVQLYEYSIVNKSGFGTVKLNFIDGYVGETTDINAAQQLYYSYKMRMMREYQDALRSLYEQDDTEEINANKLINFTKKYAGPLKRKAKRDFTEEDAVTYAFASLGIDILEAALETDIKFIPPDRVAQLQSKKRIGFLQSILADSPYTFSHHGANGKANRQYIASPFHDHDRQYLYVIVLDEEILFDSEYHDILRDIADRFDSQLQKCFETVYNGNQKGDDNDGT</sequence>
<feature type="transmembrane region" description="Helical" evidence="1">
    <location>
        <begin position="41"/>
        <end position="59"/>
    </location>
</feature>
<proteinExistence type="predicted"/>
<comment type="caution">
    <text evidence="2">The sequence shown here is derived from an EMBL/GenBank/DDBJ whole genome shotgun (WGS) entry which is preliminary data.</text>
</comment>
<evidence type="ECO:0000313" key="2">
    <source>
        <dbReference type="EMBL" id="MBD7970358.1"/>
    </source>
</evidence>
<keyword evidence="3" id="KW-1185">Reference proteome</keyword>
<evidence type="ECO:0000313" key="3">
    <source>
        <dbReference type="Proteomes" id="UP000608071"/>
    </source>
</evidence>
<gene>
    <name evidence="2" type="ORF">H9647_20020</name>
</gene>